<feature type="signal peptide" evidence="11">
    <location>
        <begin position="1"/>
        <end position="17"/>
    </location>
</feature>
<dbReference type="GO" id="GO:0015995">
    <property type="term" value="P:chlorophyll biosynthetic process"/>
    <property type="evidence" value="ECO:0007669"/>
    <property type="project" value="UniProtKB-KW"/>
</dbReference>
<keyword evidence="5" id="KW-0479">Metal-binding</keyword>
<comment type="caution">
    <text evidence="13">The sequence shown here is derived from an EMBL/GenBank/DDBJ whole genome shotgun (WGS) entry which is preliminary data.</text>
</comment>
<keyword evidence="14" id="KW-1185">Reference proteome</keyword>
<dbReference type="InterPro" id="IPR002347">
    <property type="entry name" value="SDR_fam"/>
</dbReference>
<evidence type="ECO:0000256" key="4">
    <source>
        <dbReference type="ARBA" id="ARBA00022531"/>
    </source>
</evidence>
<keyword evidence="9" id="KW-0149">Chlorophyll biosynthesis</keyword>
<evidence type="ECO:0000256" key="7">
    <source>
        <dbReference type="ARBA" id="ARBA00023002"/>
    </source>
</evidence>
<dbReference type="PROSITE" id="PS51085">
    <property type="entry name" value="2FE2S_FER_2"/>
    <property type="match status" value="1"/>
</dbReference>
<dbReference type="Pfam" id="PF00106">
    <property type="entry name" value="adh_short"/>
    <property type="match status" value="1"/>
</dbReference>
<accession>A0A812VY59</accession>
<feature type="chain" id="PRO_5032501682" description="protochlorophyllide reductase" evidence="11">
    <location>
        <begin position="18"/>
        <end position="724"/>
    </location>
</feature>
<dbReference type="OrthoDB" id="191139at2759"/>
<dbReference type="EMBL" id="CAJNIZ010043066">
    <property type="protein sequence ID" value="CAE7648673.1"/>
    <property type="molecule type" value="Genomic_DNA"/>
</dbReference>
<dbReference type="AlphaFoldDB" id="A0A812VY59"/>
<dbReference type="InterPro" id="IPR001041">
    <property type="entry name" value="2Fe-2S_ferredoxin-type"/>
</dbReference>
<dbReference type="GO" id="GO:0016630">
    <property type="term" value="F:protochlorophyllide reductase activity"/>
    <property type="evidence" value="ECO:0007669"/>
    <property type="project" value="UniProtKB-EC"/>
</dbReference>
<gene>
    <name evidence="13" type="primary">PORA</name>
    <name evidence="13" type="ORF">SPIL2461_LOCUS17274</name>
</gene>
<dbReference type="EC" id="1.3.1.33" evidence="3"/>
<dbReference type="InterPro" id="IPR012675">
    <property type="entry name" value="Beta-grasp_dom_sf"/>
</dbReference>
<dbReference type="Proteomes" id="UP000649617">
    <property type="component" value="Unassembled WGS sequence"/>
</dbReference>
<evidence type="ECO:0000256" key="11">
    <source>
        <dbReference type="SAM" id="SignalP"/>
    </source>
</evidence>
<feature type="compositionally biased region" description="Low complexity" evidence="10">
    <location>
        <begin position="674"/>
        <end position="691"/>
    </location>
</feature>
<name>A0A812VY59_SYMPI</name>
<dbReference type="Gene3D" id="3.10.20.30">
    <property type="match status" value="1"/>
</dbReference>
<evidence type="ECO:0000256" key="6">
    <source>
        <dbReference type="ARBA" id="ARBA00022857"/>
    </source>
</evidence>
<keyword evidence="6" id="KW-0521">NADP</keyword>
<dbReference type="InterPro" id="IPR005979">
    <property type="entry name" value="Prochl_reduct"/>
</dbReference>
<keyword evidence="4" id="KW-0602">Photosynthesis</keyword>
<keyword evidence="5" id="KW-0408">Iron</keyword>
<dbReference type="InterPro" id="IPR036291">
    <property type="entry name" value="NAD(P)-bd_dom_sf"/>
</dbReference>
<keyword evidence="11" id="KW-0732">Signal</keyword>
<dbReference type="InterPro" id="IPR036010">
    <property type="entry name" value="2Fe-2S_ferredoxin-like_sf"/>
</dbReference>
<dbReference type="PANTHER" id="PTHR44419:SF19">
    <property type="entry name" value="PROTOCHLOROPHYLLIDE REDUCTASE A, CHLOROPLASTIC"/>
    <property type="match status" value="1"/>
</dbReference>
<dbReference type="Pfam" id="PF00111">
    <property type="entry name" value="Fer2"/>
    <property type="match status" value="1"/>
</dbReference>
<evidence type="ECO:0000313" key="14">
    <source>
        <dbReference type="Proteomes" id="UP000649617"/>
    </source>
</evidence>
<comment type="pathway">
    <text evidence="1">Porphyrin-containing compound metabolism; chlorophyll biosynthesis.</text>
</comment>
<evidence type="ECO:0000256" key="3">
    <source>
        <dbReference type="ARBA" id="ARBA00012006"/>
    </source>
</evidence>
<evidence type="ECO:0000256" key="8">
    <source>
        <dbReference type="ARBA" id="ARBA00023014"/>
    </source>
</evidence>
<proteinExistence type="inferred from homology"/>
<evidence type="ECO:0000256" key="5">
    <source>
        <dbReference type="ARBA" id="ARBA00022714"/>
    </source>
</evidence>
<dbReference type="SUPFAM" id="SSF54292">
    <property type="entry name" value="2Fe-2S ferredoxin-like"/>
    <property type="match status" value="1"/>
</dbReference>
<feature type="region of interest" description="Disordered" evidence="10">
    <location>
        <begin position="661"/>
        <end position="694"/>
    </location>
</feature>
<evidence type="ECO:0000256" key="1">
    <source>
        <dbReference type="ARBA" id="ARBA00005173"/>
    </source>
</evidence>
<dbReference type="SUPFAM" id="SSF51735">
    <property type="entry name" value="NAD(P)-binding Rossmann-fold domains"/>
    <property type="match status" value="1"/>
</dbReference>
<dbReference type="PANTHER" id="PTHR44419">
    <property type="entry name" value="PROTOCHLOROPHYLLIDE REDUCTASE C, CHLOROPLASTIC"/>
    <property type="match status" value="1"/>
</dbReference>
<keyword evidence="7" id="KW-0560">Oxidoreductase</keyword>
<evidence type="ECO:0000259" key="12">
    <source>
        <dbReference type="PROSITE" id="PS51085"/>
    </source>
</evidence>
<evidence type="ECO:0000256" key="9">
    <source>
        <dbReference type="ARBA" id="ARBA00023171"/>
    </source>
</evidence>
<keyword evidence="8" id="KW-0411">Iron-sulfur</keyword>
<sequence>MLVLRFALLLFLQVAQGWKWMAKIKAPSLTKMQKGSKFGDKKLVVVTGTSSGLGKAVTKALLRAKDYHVIGAVRDLEKMDVVAELEGFDLERFTPMHLDLASFESVKKFSKELDKFRGDRPIDRLVCNAAVYQPTLAYPKWTVDGHEQQLQINYLAHFLLTSKVMPMMTDSSDARVVMIGSVTGNDNTVGGGGVYPIADLKELDGLELGCKKPIAMMDGYNFNGAKMYKDTKLALMMTSNMLHERFHRSTGIAFSSIYPGCIAETPLFREKRPWFRKYFPIFMKYITGGFVGEEEAGTRLFQVVHDPKCTKSGVYWSWNGGPREGRGDALEKGGQIVGAGGAGGGWESIYENDQSDKVLNKDLMQKLWQTTNEITGAEWPLAYQAKSPCPTLKVVGAATSLLGIMEERARMKASREGEGAKIVANKTLPKDVRRAHLEKMLLALDKTPTDPEELEKDLLRTAGKVPESVVTEVNRELQELETETEAAASKAEAIMPELEALEALETPSEPPRMIPGHENLGDTPVVFQPQNVKTMARVGQPLSEVAAQADVFIRYKCKKGECKTCAVNIDGKWVSACQTKIPPQEPGNSFDVRVRPVSDAFKTQEKAAFFTPKSFADGVVNNGLGVIGFVKEAFGADPDFKVRMEREKKIEQLLAKRSKEGKEGKVKAVKMSKLRGPSPSSGLSPEKSNSKTVTDEYGREFVLPGLAMTAAFMFALIQNYPVLD</sequence>
<dbReference type="Gene3D" id="3.40.50.720">
    <property type="entry name" value="NAD(P)-binding Rossmann-like Domain"/>
    <property type="match status" value="1"/>
</dbReference>
<reference evidence="13" key="1">
    <citation type="submission" date="2021-02" db="EMBL/GenBank/DDBJ databases">
        <authorList>
            <person name="Dougan E. K."/>
            <person name="Rhodes N."/>
            <person name="Thang M."/>
            <person name="Chan C."/>
        </authorList>
    </citation>
    <scope>NUCLEOTIDE SEQUENCE</scope>
</reference>
<organism evidence="13 14">
    <name type="scientific">Symbiodinium pilosum</name>
    <name type="common">Dinoflagellate</name>
    <dbReference type="NCBI Taxonomy" id="2952"/>
    <lineage>
        <taxon>Eukaryota</taxon>
        <taxon>Sar</taxon>
        <taxon>Alveolata</taxon>
        <taxon>Dinophyceae</taxon>
        <taxon>Suessiales</taxon>
        <taxon>Symbiodiniaceae</taxon>
        <taxon>Symbiodinium</taxon>
    </lineage>
</organism>
<keyword evidence="5" id="KW-0001">2Fe-2S</keyword>
<protein>
    <recommendedName>
        <fullName evidence="3">protochlorophyllide reductase</fullName>
        <ecNumber evidence="3">1.3.1.33</ecNumber>
    </recommendedName>
</protein>
<dbReference type="PRINTS" id="PR00081">
    <property type="entry name" value="GDHRDH"/>
</dbReference>
<comment type="similarity">
    <text evidence="2">Belongs to the short-chain dehydrogenases/reductases (SDR) family. POR subfamily.</text>
</comment>
<feature type="domain" description="2Fe-2S ferredoxin-type" evidence="12">
    <location>
        <begin position="523"/>
        <end position="600"/>
    </location>
</feature>
<evidence type="ECO:0000313" key="13">
    <source>
        <dbReference type="EMBL" id="CAE7648673.1"/>
    </source>
</evidence>
<evidence type="ECO:0000256" key="2">
    <source>
        <dbReference type="ARBA" id="ARBA00005821"/>
    </source>
</evidence>
<evidence type="ECO:0000256" key="10">
    <source>
        <dbReference type="SAM" id="MobiDB-lite"/>
    </source>
</evidence>
<dbReference type="GO" id="GO:0051537">
    <property type="term" value="F:2 iron, 2 sulfur cluster binding"/>
    <property type="evidence" value="ECO:0007669"/>
    <property type="project" value="UniProtKB-KW"/>
</dbReference>
<dbReference type="CDD" id="cd00207">
    <property type="entry name" value="fer2"/>
    <property type="match status" value="1"/>
</dbReference>
<dbReference type="GO" id="GO:0015979">
    <property type="term" value="P:photosynthesis"/>
    <property type="evidence" value="ECO:0007669"/>
    <property type="project" value="UniProtKB-KW"/>
</dbReference>